<sequence length="95" mass="11247">MFQLIFYLNLFQFYEQNKSIILLTFDRLGPIILISYNLEIYYALFITYHFIFLLHGAFGNNKARLKPTVWPGKDVKGCLSSNKNSTTIYQRLEKK</sequence>
<keyword evidence="1" id="KW-0472">Membrane</keyword>
<dbReference type="EMBL" id="OV725077">
    <property type="protein sequence ID" value="CAH1391683.1"/>
    <property type="molecule type" value="Genomic_DNA"/>
</dbReference>
<accession>A0A9P0E7S6</accession>
<keyword evidence="1" id="KW-1133">Transmembrane helix</keyword>
<evidence type="ECO:0000313" key="2">
    <source>
        <dbReference type="EMBL" id="CAH1391683.1"/>
    </source>
</evidence>
<evidence type="ECO:0000256" key="1">
    <source>
        <dbReference type="SAM" id="Phobius"/>
    </source>
</evidence>
<organism evidence="2 3">
    <name type="scientific">Nezara viridula</name>
    <name type="common">Southern green stink bug</name>
    <name type="synonym">Cimex viridulus</name>
    <dbReference type="NCBI Taxonomy" id="85310"/>
    <lineage>
        <taxon>Eukaryota</taxon>
        <taxon>Metazoa</taxon>
        <taxon>Ecdysozoa</taxon>
        <taxon>Arthropoda</taxon>
        <taxon>Hexapoda</taxon>
        <taxon>Insecta</taxon>
        <taxon>Pterygota</taxon>
        <taxon>Neoptera</taxon>
        <taxon>Paraneoptera</taxon>
        <taxon>Hemiptera</taxon>
        <taxon>Heteroptera</taxon>
        <taxon>Panheteroptera</taxon>
        <taxon>Pentatomomorpha</taxon>
        <taxon>Pentatomoidea</taxon>
        <taxon>Pentatomidae</taxon>
        <taxon>Pentatominae</taxon>
        <taxon>Nezara</taxon>
    </lineage>
</organism>
<dbReference type="AlphaFoldDB" id="A0A9P0E7S6"/>
<protein>
    <submittedName>
        <fullName evidence="2">Uncharacterized protein</fullName>
    </submittedName>
</protein>
<feature type="transmembrane region" description="Helical" evidence="1">
    <location>
        <begin position="40"/>
        <end position="58"/>
    </location>
</feature>
<keyword evidence="1" id="KW-0812">Transmembrane</keyword>
<gene>
    <name evidence="2" type="ORF">NEZAVI_LOCUS2662</name>
</gene>
<evidence type="ECO:0000313" key="3">
    <source>
        <dbReference type="Proteomes" id="UP001152798"/>
    </source>
</evidence>
<reference evidence="2" key="1">
    <citation type="submission" date="2022-01" db="EMBL/GenBank/DDBJ databases">
        <authorList>
            <person name="King R."/>
        </authorList>
    </citation>
    <scope>NUCLEOTIDE SEQUENCE</scope>
</reference>
<dbReference type="Proteomes" id="UP001152798">
    <property type="component" value="Chromosome 1"/>
</dbReference>
<proteinExistence type="predicted"/>
<keyword evidence="3" id="KW-1185">Reference proteome</keyword>
<name>A0A9P0E7S6_NEZVI</name>